<name>A0A0B1TQ19_OESDE</name>
<accession>A0A0B1TQ19</accession>
<sequence length="97" mass="11251">MFRKFRFFQQWLEGSREIDRIDLEGLQSLNINRILEAINGTTIMSWNNLLTKWKSGERWNNSSEPSNRVGIKSEYGLLMLLAESGKCIVLDTAKENV</sequence>
<evidence type="ECO:0000313" key="2">
    <source>
        <dbReference type="Proteomes" id="UP000053660"/>
    </source>
</evidence>
<keyword evidence="2" id="KW-1185">Reference proteome</keyword>
<dbReference type="EMBL" id="KN549378">
    <property type="protein sequence ID" value="KHJ97932.1"/>
    <property type="molecule type" value="Genomic_DNA"/>
</dbReference>
<protein>
    <submittedName>
        <fullName evidence="1">Uncharacterized protein</fullName>
    </submittedName>
</protein>
<gene>
    <name evidence="1" type="ORF">OESDEN_02088</name>
</gene>
<evidence type="ECO:0000313" key="1">
    <source>
        <dbReference type="EMBL" id="KHJ97932.1"/>
    </source>
</evidence>
<organism evidence="1 2">
    <name type="scientific">Oesophagostomum dentatum</name>
    <name type="common">Nodular worm</name>
    <dbReference type="NCBI Taxonomy" id="61180"/>
    <lineage>
        <taxon>Eukaryota</taxon>
        <taxon>Metazoa</taxon>
        <taxon>Ecdysozoa</taxon>
        <taxon>Nematoda</taxon>
        <taxon>Chromadorea</taxon>
        <taxon>Rhabditida</taxon>
        <taxon>Rhabditina</taxon>
        <taxon>Rhabditomorpha</taxon>
        <taxon>Strongyloidea</taxon>
        <taxon>Strongylidae</taxon>
        <taxon>Oesophagostomum</taxon>
    </lineage>
</organism>
<dbReference type="Proteomes" id="UP000053660">
    <property type="component" value="Unassembled WGS sequence"/>
</dbReference>
<dbReference type="AlphaFoldDB" id="A0A0B1TQ19"/>
<proteinExistence type="predicted"/>
<reference evidence="1 2" key="1">
    <citation type="submission" date="2014-03" db="EMBL/GenBank/DDBJ databases">
        <title>Draft genome of the hookworm Oesophagostomum dentatum.</title>
        <authorList>
            <person name="Mitreva M."/>
        </authorList>
    </citation>
    <scope>NUCLEOTIDE SEQUENCE [LARGE SCALE GENOMIC DNA]</scope>
    <source>
        <strain evidence="1 2">OD-Hann</strain>
    </source>
</reference>